<proteinExistence type="predicted"/>
<name>A0ABQ2FQF6_9DEIO</name>
<protein>
    <recommendedName>
        <fullName evidence="4">Excalibur calcium-binding domain-containing protein</fullName>
    </recommendedName>
</protein>
<evidence type="ECO:0000313" key="3">
    <source>
        <dbReference type="Proteomes" id="UP000604341"/>
    </source>
</evidence>
<organism evidence="2 3">
    <name type="scientific">Deinococcus radiotolerans</name>
    <dbReference type="NCBI Taxonomy" id="1309407"/>
    <lineage>
        <taxon>Bacteria</taxon>
        <taxon>Thermotogati</taxon>
        <taxon>Deinococcota</taxon>
        <taxon>Deinococci</taxon>
        <taxon>Deinococcales</taxon>
        <taxon>Deinococcaceae</taxon>
        <taxon>Deinococcus</taxon>
    </lineage>
</organism>
<keyword evidence="1" id="KW-0732">Signal</keyword>
<sequence length="122" mass="13550">MHRLIRPLLLLLSGAALASPAWVVPSAKLYPVPNQTSAALRALPAGTSLDLRRCYAVWCDVQVDRQRGWVLRSSVNLSGDCRQLVQLGLKTLRRSEAAYANNRDQNKDGLACDDLDRPLIRQ</sequence>
<dbReference type="RefSeq" id="WP_189070674.1">
    <property type="nucleotide sequence ID" value="NZ_BMPE01000022.1"/>
</dbReference>
<dbReference type="Proteomes" id="UP000604341">
    <property type="component" value="Unassembled WGS sequence"/>
</dbReference>
<gene>
    <name evidence="2" type="ORF">GCM10010844_39230</name>
</gene>
<comment type="caution">
    <text evidence="2">The sequence shown here is derived from an EMBL/GenBank/DDBJ whole genome shotgun (WGS) entry which is preliminary data.</text>
</comment>
<evidence type="ECO:0000313" key="2">
    <source>
        <dbReference type="EMBL" id="GGL16504.1"/>
    </source>
</evidence>
<reference evidence="3" key="1">
    <citation type="journal article" date="2019" name="Int. J. Syst. Evol. Microbiol.">
        <title>The Global Catalogue of Microorganisms (GCM) 10K type strain sequencing project: providing services to taxonomists for standard genome sequencing and annotation.</title>
        <authorList>
            <consortium name="The Broad Institute Genomics Platform"/>
            <consortium name="The Broad Institute Genome Sequencing Center for Infectious Disease"/>
            <person name="Wu L."/>
            <person name="Ma J."/>
        </authorList>
    </citation>
    <scope>NUCLEOTIDE SEQUENCE [LARGE SCALE GENOMIC DNA]</scope>
    <source>
        <strain evidence="3">JCM 19173</strain>
    </source>
</reference>
<keyword evidence="3" id="KW-1185">Reference proteome</keyword>
<feature type="signal peptide" evidence="1">
    <location>
        <begin position="1"/>
        <end position="18"/>
    </location>
</feature>
<evidence type="ECO:0008006" key="4">
    <source>
        <dbReference type="Google" id="ProtNLM"/>
    </source>
</evidence>
<feature type="chain" id="PRO_5047085616" description="Excalibur calcium-binding domain-containing protein" evidence="1">
    <location>
        <begin position="19"/>
        <end position="122"/>
    </location>
</feature>
<evidence type="ECO:0000256" key="1">
    <source>
        <dbReference type="SAM" id="SignalP"/>
    </source>
</evidence>
<accession>A0ABQ2FQF6</accession>
<dbReference type="EMBL" id="BMPE01000022">
    <property type="protein sequence ID" value="GGL16504.1"/>
    <property type="molecule type" value="Genomic_DNA"/>
</dbReference>